<protein>
    <submittedName>
        <fullName evidence="1">Uncharacterized protein</fullName>
    </submittedName>
</protein>
<dbReference type="EMBL" id="JACYTN010000004">
    <property type="protein sequence ID" value="MBD8498396.1"/>
    <property type="molecule type" value="Genomic_DNA"/>
</dbReference>
<proteinExistence type="predicted"/>
<reference evidence="1 2" key="1">
    <citation type="submission" date="2020-09" db="EMBL/GenBank/DDBJ databases">
        <title>Paenibacillus sp. CAU 1523 isolated from sand of Haeundae Beach.</title>
        <authorList>
            <person name="Kim W."/>
        </authorList>
    </citation>
    <scope>NUCLEOTIDE SEQUENCE [LARGE SCALE GENOMIC DNA]</scope>
    <source>
        <strain evidence="1 2">CAU 1523</strain>
    </source>
</reference>
<evidence type="ECO:0000313" key="1">
    <source>
        <dbReference type="EMBL" id="MBD8498396.1"/>
    </source>
</evidence>
<keyword evidence="2" id="KW-1185">Reference proteome</keyword>
<sequence>MKGDGKRLRTSLKGTTAEVCTVLTSNLQAGAAAERRSTAIFGLPVRLWSAILTKGLVETEYRAVLAIFA</sequence>
<evidence type="ECO:0000313" key="2">
    <source>
        <dbReference type="Proteomes" id="UP000634529"/>
    </source>
</evidence>
<comment type="caution">
    <text evidence="1">The sequence shown here is derived from an EMBL/GenBank/DDBJ whole genome shotgun (WGS) entry which is preliminary data.</text>
</comment>
<gene>
    <name evidence="1" type="ORF">IFO66_08725</name>
</gene>
<accession>A0ABR9AZM5</accession>
<name>A0ABR9AZM5_9BACL</name>
<organism evidence="1 2">
    <name type="scientific">Paenibacillus arenosi</name>
    <dbReference type="NCBI Taxonomy" id="2774142"/>
    <lineage>
        <taxon>Bacteria</taxon>
        <taxon>Bacillati</taxon>
        <taxon>Bacillota</taxon>
        <taxon>Bacilli</taxon>
        <taxon>Bacillales</taxon>
        <taxon>Paenibacillaceae</taxon>
        <taxon>Paenibacillus</taxon>
    </lineage>
</organism>
<dbReference type="Proteomes" id="UP000634529">
    <property type="component" value="Unassembled WGS sequence"/>
</dbReference>